<comment type="caution">
    <text evidence="2">The sequence shown here is derived from an EMBL/GenBank/DDBJ whole genome shotgun (WGS) entry which is preliminary data.</text>
</comment>
<accession>A0A7K1SFT0</accession>
<evidence type="ECO:0000313" key="2">
    <source>
        <dbReference type="EMBL" id="MVM32675.1"/>
    </source>
</evidence>
<organism evidence="2 3">
    <name type="scientific">Spirosoma arboris</name>
    <dbReference type="NCBI Taxonomy" id="2682092"/>
    <lineage>
        <taxon>Bacteria</taxon>
        <taxon>Pseudomonadati</taxon>
        <taxon>Bacteroidota</taxon>
        <taxon>Cytophagia</taxon>
        <taxon>Cytophagales</taxon>
        <taxon>Cytophagaceae</taxon>
        <taxon>Spirosoma</taxon>
    </lineage>
</organism>
<reference evidence="2 3" key="1">
    <citation type="submission" date="2019-12" db="EMBL/GenBank/DDBJ databases">
        <title>Spirosoma sp. HMF4905 genome sequencing and assembly.</title>
        <authorList>
            <person name="Kang H."/>
            <person name="Cha I."/>
            <person name="Kim H."/>
            <person name="Joh K."/>
        </authorList>
    </citation>
    <scope>NUCLEOTIDE SEQUENCE [LARGE SCALE GENOMIC DNA]</scope>
    <source>
        <strain evidence="2 3">HMF4905</strain>
    </source>
</reference>
<proteinExistence type="predicted"/>
<keyword evidence="3" id="KW-1185">Reference proteome</keyword>
<sequence length="67" mass="7606">MRQRLNPWAVILTAALTFGSLMAFVGPRSYGQHGWGYHGHHFRYSHHGCDGRHADKPTDKVDSSQTR</sequence>
<evidence type="ECO:0000313" key="3">
    <source>
        <dbReference type="Proteomes" id="UP000436006"/>
    </source>
</evidence>
<protein>
    <submittedName>
        <fullName evidence="2">Uncharacterized protein</fullName>
    </submittedName>
</protein>
<name>A0A7K1SFT0_9BACT</name>
<dbReference type="RefSeq" id="WP_157587392.1">
    <property type="nucleotide sequence ID" value="NZ_WPIN01000008.1"/>
</dbReference>
<gene>
    <name evidence="2" type="ORF">GO755_21720</name>
</gene>
<dbReference type="AlphaFoldDB" id="A0A7K1SFT0"/>
<evidence type="ECO:0000256" key="1">
    <source>
        <dbReference type="SAM" id="MobiDB-lite"/>
    </source>
</evidence>
<dbReference type="Proteomes" id="UP000436006">
    <property type="component" value="Unassembled WGS sequence"/>
</dbReference>
<dbReference type="EMBL" id="WPIN01000008">
    <property type="protein sequence ID" value="MVM32675.1"/>
    <property type="molecule type" value="Genomic_DNA"/>
</dbReference>
<feature type="region of interest" description="Disordered" evidence="1">
    <location>
        <begin position="48"/>
        <end position="67"/>
    </location>
</feature>